<reference evidence="2" key="1">
    <citation type="submission" date="2020-05" db="EMBL/GenBank/DDBJ databases">
        <authorList>
            <person name="Chiriac C."/>
            <person name="Salcher M."/>
            <person name="Ghai R."/>
            <person name="Kavagutti S V."/>
        </authorList>
    </citation>
    <scope>NUCLEOTIDE SEQUENCE</scope>
</reference>
<evidence type="ECO:0000313" key="2">
    <source>
        <dbReference type="EMBL" id="CAB4582643.1"/>
    </source>
</evidence>
<dbReference type="AlphaFoldDB" id="A0A6J6F6H0"/>
<feature type="compositionally biased region" description="Polar residues" evidence="1">
    <location>
        <begin position="58"/>
        <end position="69"/>
    </location>
</feature>
<name>A0A6J6F6H0_9ZZZZ</name>
<proteinExistence type="predicted"/>
<feature type="compositionally biased region" description="Basic and acidic residues" evidence="1">
    <location>
        <begin position="47"/>
        <end position="57"/>
    </location>
</feature>
<protein>
    <submittedName>
        <fullName evidence="2">Unannotated protein</fullName>
    </submittedName>
</protein>
<dbReference type="EMBL" id="CAEZTM010000121">
    <property type="protein sequence ID" value="CAB4582643.1"/>
    <property type="molecule type" value="Genomic_DNA"/>
</dbReference>
<organism evidence="2">
    <name type="scientific">freshwater metagenome</name>
    <dbReference type="NCBI Taxonomy" id="449393"/>
    <lineage>
        <taxon>unclassified sequences</taxon>
        <taxon>metagenomes</taxon>
        <taxon>ecological metagenomes</taxon>
    </lineage>
</organism>
<evidence type="ECO:0000256" key="1">
    <source>
        <dbReference type="SAM" id="MobiDB-lite"/>
    </source>
</evidence>
<accession>A0A6J6F6H0</accession>
<feature type="region of interest" description="Disordered" evidence="1">
    <location>
        <begin position="45"/>
        <end position="69"/>
    </location>
</feature>
<gene>
    <name evidence="2" type="ORF">UFOPK1684_01515</name>
</gene>
<sequence>MRTIYASVNDGDTNTSTSGDAPCTINSIIGNPILAVANLVGVGHGHWRNERDGHKQGDQQSASPQHSPR</sequence>